<evidence type="ECO:0000256" key="9">
    <source>
        <dbReference type="ARBA" id="ARBA00023229"/>
    </source>
</evidence>
<keyword evidence="8 10" id="KW-0786">Thiamine pyrophosphate</keyword>
<feature type="binding site" evidence="10">
    <location>
        <position position="158"/>
    </location>
    <ligand>
        <name>Mg(2+)</name>
        <dbReference type="ChEBI" id="CHEBI:18420"/>
    </ligand>
</feature>
<dbReference type="PROSITE" id="PS00801">
    <property type="entry name" value="TRANSKETOLASE_1"/>
    <property type="match status" value="1"/>
</dbReference>
<evidence type="ECO:0000256" key="2">
    <source>
        <dbReference type="ARBA" id="ARBA00011081"/>
    </source>
</evidence>
<gene>
    <name evidence="10" type="primary">dxs</name>
    <name evidence="13" type="ORF">O4J56_29125</name>
</gene>
<keyword evidence="7 10" id="KW-0784">Thiamine biosynthesis</keyword>
<dbReference type="GO" id="GO:0008661">
    <property type="term" value="F:1-deoxy-D-xylulose-5-phosphate synthase activity"/>
    <property type="evidence" value="ECO:0007669"/>
    <property type="project" value="UniProtKB-EC"/>
</dbReference>
<sequence>MTRANGTSPRTPLLDRVDSPADLRALPDGLLPDLAAQIRAFLIDRVCRTGGHLGPNLGVVELTLALHRVFDVREGGDVLLFDTGHQSYVHKLLTGRREGFDGLRSEGGLSGYPSRAESGTDVIENSHASTALSYADGLAKALALRGERRRRVVALVGDGALTGGMSLEALNNLGAAPDRPVVVVLNDNGRSYSPTAGGLAAHLARLRGADPPATSDTATSDTGTGHGGVFTALGLAYLGPVDGHDTRAVEEALREAAALGRPAVVHCVTGKGRGYPPAERDRADHLHTVGVVDPRTGRARSPSGPSWTSVFGEEIAAIGAERPDVVCVTAAMPGPTGLEAFARRFPGRVFDVGIAEQHAVTSAAGLALGGARPVVAVYSTFLGRAFDQVLMDAALHRLPVVLVLDRAGVTGPDGPSHHGMWDAALLPVVPGLRLAAPRDCAALRELLREAVAEDGGPTALRYPKASAGPDVPAQARIGHCDLLREDPAADVLLLGVGPMAGACLEASRMLAARGVRTSAADPRWIAPLDNALVELAAAHPLVLTAEDATAANSLGARLGQELARRGSPTRTVTLALPPRFLPHGPRAGILDEHGLDPAGIAAAVLDHLPHGGSRPGAPGHPGHSGVRRERSTR</sequence>
<feature type="binding site" evidence="10">
    <location>
        <begin position="126"/>
        <end position="128"/>
    </location>
    <ligand>
        <name>thiamine diphosphate</name>
        <dbReference type="ChEBI" id="CHEBI:58937"/>
    </ligand>
</feature>
<evidence type="ECO:0000313" key="13">
    <source>
        <dbReference type="EMBL" id="MDA2814742.1"/>
    </source>
</evidence>
<dbReference type="Pfam" id="PF02780">
    <property type="entry name" value="Transketolase_C"/>
    <property type="match status" value="1"/>
</dbReference>
<feature type="domain" description="Transketolase-like pyrimidine-binding" evidence="12">
    <location>
        <begin position="305"/>
        <end position="470"/>
    </location>
</feature>
<dbReference type="CDD" id="cd07033">
    <property type="entry name" value="TPP_PYR_DXS_TK_like"/>
    <property type="match status" value="1"/>
</dbReference>
<dbReference type="SUPFAM" id="SSF52518">
    <property type="entry name" value="Thiamin diphosphate-binding fold (THDP-binding)"/>
    <property type="match status" value="2"/>
</dbReference>
<evidence type="ECO:0000256" key="5">
    <source>
        <dbReference type="ARBA" id="ARBA00022723"/>
    </source>
</evidence>
<dbReference type="SMART" id="SM00861">
    <property type="entry name" value="Transket_pyr"/>
    <property type="match status" value="1"/>
</dbReference>
<organism evidence="13 14">
    <name type="scientific">Nocardiopsis endophytica</name>
    <dbReference type="NCBI Taxonomy" id="3018445"/>
    <lineage>
        <taxon>Bacteria</taxon>
        <taxon>Bacillati</taxon>
        <taxon>Actinomycetota</taxon>
        <taxon>Actinomycetes</taxon>
        <taxon>Streptosporangiales</taxon>
        <taxon>Nocardiopsidaceae</taxon>
        <taxon>Nocardiopsis</taxon>
    </lineage>
</organism>
<keyword evidence="14" id="KW-1185">Reference proteome</keyword>
<comment type="cofactor">
    <cofactor evidence="10">
        <name>thiamine diphosphate</name>
        <dbReference type="ChEBI" id="CHEBI:58937"/>
    </cofactor>
    <text evidence="10">Binds 1 thiamine pyrophosphate per subunit.</text>
</comment>
<feature type="binding site" evidence="10">
    <location>
        <position position="188"/>
    </location>
    <ligand>
        <name>thiamine diphosphate</name>
        <dbReference type="ChEBI" id="CHEBI:58937"/>
    </ligand>
</feature>
<comment type="caution">
    <text evidence="13">The sequence shown here is derived from an EMBL/GenBank/DDBJ whole genome shotgun (WGS) entry which is preliminary data.</text>
</comment>
<evidence type="ECO:0000256" key="6">
    <source>
        <dbReference type="ARBA" id="ARBA00022842"/>
    </source>
</evidence>
<comment type="catalytic activity">
    <reaction evidence="10">
        <text>D-glyceraldehyde 3-phosphate + pyruvate + H(+) = 1-deoxy-D-xylulose 5-phosphate + CO2</text>
        <dbReference type="Rhea" id="RHEA:12605"/>
        <dbReference type="ChEBI" id="CHEBI:15361"/>
        <dbReference type="ChEBI" id="CHEBI:15378"/>
        <dbReference type="ChEBI" id="CHEBI:16526"/>
        <dbReference type="ChEBI" id="CHEBI:57792"/>
        <dbReference type="ChEBI" id="CHEBI:59776"/>
        <dbReference type="EC" id="2.2.1.7"/>
    </reaction>
</comment>
<dbReference type="InterPro" id="IPR029061">
    <property type="entry name" value="THDP-binding"/>
</dbReference>
<evidence type="ECO:0000256" key="3">
    <source>
        <dbReference type="ARBA" id="ARBA00011738"/>
    </source>
</evidence>
<dbReference type="InterPro" id="IPR049557">
    <property type="entry name" value="Transketolase_CS"/>
</dbReference>
<dbReference type="Pfam" id="PF02779">
    <property type="entry name" value="Transket_pyr"/>
    <property type="match status" value="1"/>
</dbReference>
<dbReference type="InterPro" id="IPR009014">
    <property type="entry name" value="Transketo_C/PFOR_II"/>
</dbReference>
<evidence type="ECO:0000256" key="11">
    <source>
        <dbReference type="SAM" id="MobiDB-lite"/>
    </source>
</evidence>
<dbReference type="HAMAP" id="MF_00315">
    <property type="entry name" value="DXP_synth"/>
    <property type="match status" value="1"/>
</dbReference>
<accession>A0ABT4UCN2</accession>
<dbReference type="SUPFAM" id="SSF52922">
    <property type="entry name" value="TK C-terminal domain-like"/>
    <property type="match status" value="1"/>
</dbReference>
<dbReference type="Pfam" id="PF13292">
    <property type="entry name" value="DXP_synthase_N"/>
    <property type="match status" value="2"/>
</dbReference>
<evidence type="ECO:0000256" key="1">
    <source>
        <dbReference type="ARBA" id="ARBA00004980"/>
    </source>
</evidence>
<keyword evidence="5 10" id="KW-0479">Metal-binding</keyword>
<reference evidence="13 14" key="1">
    <citation type="submission" date="2023-01" db="EMBL/GenBank/DDBJ databases">
        <title>Draft genome sequence of Nocardiopsis sp. RSe5-2 isolated from halophytes.</title>
        <authorList>
            <person name="Duangmal K."/>
            <person name="Chantavorakit T."/>
        </authorList>
    </citation>
    <scope>NUCLEOTIDE SEQUENCE [LARGE SCALE GENOMIC DNA]</scope>
    <source>
        <strain evidence="13 14">RSe5-2</strain>
    </source>
</reference>
<feature type="binding site" evidence="10">
    <location>
        <begin position="159"/>
        <end position="160"/>
    </location>
    <ligand>
        <name>thiamine diphosphate</name>
        <dbReference type="ChEBI" id="CHEBI:58937"/>
    </ligand>
</feature>
<dbReference type="InterPro" id="IPR005477">
    <property type="entry name" value="Dxylulose-5-P_synthase"/>
</dbReference>
<evidence type="ECO:0000256" key="10">
    <source>
        <dbReference type="HAMAP-Rule" id="MF_00315"/>
    </source>
</evidence>
<comment type="subunit">
    <text evidence="3 10">Homodimer.</text>
</comment>
<dbReference type="Proteomes" id="UP001527866">
    <property type="component" value="Unassembled WGS sequence"/>
</dbReference>
<proteinExistence type="inferred from homology"/>
<comment type="pathway">
    <text evidence="1 10">Metabolic intermediate biosynthesis; 1-deoxy-D-xylulose 5-phosphate biosynthesis; 1-deoxy-D-xylulose 5-phosphate from D-glyceraldehyde 3-phosphate and pyruvate: step 1/1.</text>
</comment>
<evidence type="ECO:0000256" key="8">
    <source>
        <dbReference type="ARBA" id="ARBA00023052"/>
    </source>
</evidence>
<evidence type="ECO:0000256" key="7">
    <source>
        <dbReference type="ARBA" id="ARBA00022977"/>
    </source>
</evidence>
<dbReference type="Gene3D" id="3.40.50.970">
    <property type="match status" value="2"/>
</dbReference>
<dbReference type="EC" id="2.2.1.7" evidence="10"/>
<keyword evidence="4 10" id="KW-0808">Transferase</keyword>
<comment type="similarity">
    <text evidence="2 10">Belongs to the transketolase family. DXPS subfamily.</text>
</comment>
<comment type="cofactor">
    <cofactor evidence="10">
        <name>Mg(2+)</name>
        <dbReference type="ChEBI" id="CHEBI:18420"/>
    </cofactor>
    <text evidence="10">Binds 1 Mg(2+) ion per subunit.</text>
</comment>
<feature type="binding site" evidence="10">
    <location>
        <position position="275"/>
    </location>
    <ligand>
        <name>thiamine diphosphate</name>
        <dbReference type="ChEBI" id="CHEBI:58937"/>
    </ligand>
</feature>
<dbReference type="InterPro" id="IPR005475">
    <property type="entry name" value="Transketolase-like_Pyr-bd"/>
</dbReference>
<evidence type="ECO:0000259" key="12">
    <source>
        <dbReference type="SMART" id="SM00861"/>
    </source>
</evidence>
<feature type="binding site" evidence="10">
    <location>
        <position position="188"/>
    </location>
    <ligand>
        <name>Mg(2+)</name>
        <dbReference type="ChEBI" id="CHEBI:18420"/>
    </ligand>
</feature>
<keyword evidence="9 10" id="KW-0414">Isoprene biosynthesis</keyword>
<protein>
    <recommendedName>
        <fullName evidence="10">1-deoxy-D-xylulose-5-phosphate synthase</fullName>
        <ecNumber evidence="10">2.2.1.7</ecNumber>
    </recommendedName>
    <alternativeName>
        <fullName evidence="10">1-deoxyxylulose-5-phosphate synthase</fullName>
        <shortName evidence="10">DXP synthase</shortName>
        <shortName evidence="10">DXPS</shortName>
    </alternativeName>
</protein>
<keyword evidence="6 10" id="KW-0460">Magnesium</keyword>
<dbReference type="PANTHER" id="PTHR43322">
    <property type="entry name" value="1-D-DEOXYXYLULOSE 5-PHOSPHATE SYNTHASE-RELATED"/>
    <property type="match status" value="1"/>
</dbReference>
<dbReference type="CDD" id="cd02007">
    <property type="entry name" value="TPP_DXS"/>
    <property type="match status" value="1"/>
</dbReference>
<feature type="region of interest" description="Disordered" evidence="11">
    <location>
        <begin position="607"/>
        <end position="633"/>
    </location>
</feature>
<feature type="binding site" evidence="10">
    <location>
        <position position="85"/>
    </location>
    <ligand>
        <name>thiamine diphosphate</name>
        <dbReference type="ChEBI" id="CHEBI:58937"/>
    </ligand>
</feature>
<comment type="function">
    <text evidence="10">Catalyzes the acyloin condensation reaction between C atoms 2 and 3 of pyruvate and glyceraldehyde 3-phosphate to yield 1-deoxy-D-xylulose-5-phosphate (DXP).</text>
</comment>
<dbReference type="Gene3D" id="3.40.50.920">
    <property type="match status" value="1"/>
</dbReference>
<dbReference type="EMBL" id="JAQFWQ010000140">
    <property type="protein sequence ID" value="MDA2814742.1"/>
    <property type="molecule type" value="Genomic_DNA"/>
</dbReference>
<dbReference type="NCBIfam" id="NF003933">
    <property type="entry name" value="PRK05444.2-2"/>
    <property type="match status" value="1"/>
</dbReference>
<dbReference type="RefSeq" id="WP_270690246.1">
    <property type="nucleotide sequence ID" value="NZ_JAQFWQ010000140.1"/>
</dbReference>
<evidence type="ECO:0000313" key="14">
    <source>
        <dbReference type="Proteomes" id="UP001527866"/>
    </source>
</evidence>
<name>A0ABT4UCN2_9ACTN</name>
<dbReference type="PANTHER" id="PTHR43322:SF5">
    <property type="entry name" value="1-DEOXY-D-XYLULOSE-5-PHOSPHATE SYNTHASE, CHLOROPLASTIC"/>
    <property type="match status" value="1"/>
</dbReference>
<dbReference type="InterPro" id="IPR033248">
    <property type="entry name" value="Transketolase_C"/>
</dbReference>
<feature type="binding site" evidence="10">
    <location>
        <position position="356"/>
    </location>
    <ligand>
        <name>thiamine diphosphate</name>
        <dbReference type="ChEBI" id="CHEBI:58937"/>
    </ligand>
</feature>
<evidence type="ECO:0000256" key="4">
    <source>
        <dbReference type="ARBA" id="ARBA00022679"/>
    </source>
</evidence>